<accession>A0ACA9R0M4</accession>
<dbReference type="EMBL" id="CAJVPU010057161">
    <property type="protein sequence ID" value="CAG8771571.1"/>
    <property type="molecule type" value="Genomic_DNA"/>
</dbReference>
<comment type="caution">
    <text evidence="1">The sequence shown here is derived from an EMBL/GenBank/DDBJ whole genome shotgun (WGS) entry which is preliminary data.</text>
</comment>
<dbReference type="Proteomes" id="UP000789702">
    <property type="component" value="Unassembled WGS sequence"/>
</dbReference>
<evidence type="ECO:0000313" key="1">
    <source>
        <dbReference type="EMBL" id="CAG8771571.1"/>
    </source>
</evidence>
<name>A0ACA9R0M4_9GLOM</name>
<keyword evidence="2" id="KW-1185">Reference proteome</keyword>
<proteinExistence type="predicted"/>
<evidence type="ECO:0000313" key="2">
    <source>
        <dbReference type="Proteomes" id="UP000789702"/>
    </source>
</evidence>
<organism evidence="1 2">
    <name type="scientific">Dentiscutata heterogama</name>
    <dbReference type="NCBI Taxonomy" id="1316150"/>
    <lineage>
        <taxon>Eukaryota</taxon>
        <taxon>Fungi</taxon>
        <taxon>Fungi incertae sedis</taxon>
        <taxon>Mucoromycota</taxon>
        <taxon>Glomeromycotina</taxon>
        <taxon>Glomeromycetes</taxon>
        <taxon>Diversisporales</taxon>
        <taxon>Gigasporaceae</taxon>
        <taxon>Dentiscutata</taxon>
    </lineage>
</organism>
<feature type="non-terminal residue" evidence="1">
    <location>
        <position position="40"/>
    </location>
</feature>
<feature type="non-terminal residue" evidence="1">
    <location>
        <position position="1"/>
    </location>
</feature>
<gene>
    <name evidence="1" type="ORF">DHETER_LOCUS15864</name>
</gene>
<reference evidence="1" key="1">
    <citation type="submission" date="2021-06" db="EMBL/GenBank/DDBJ databases">
        <authorList>
            <person name="Kallberg Y."/>
            <person name="Tangrot J."/>
            <person name="Rosling A."/>
        </authorList>
    </citation>
    <scope>NUCLEOTIDE SEQUENCE</scope>
    <source>
        <strain evidence="1">IL203A</strain>
    </source>
</reference>
<protein>
    <submittedName>
        <fullName evidence="1">1567_t:CDS:1</fullName>
    </submittedName>
</protein>
<sequence>GCWCKWCTTAAPLSYHINLKHCTSGDATCTSNPMLISVNN</sequence>